<evidence type="ECO:0000313" key="1">
    <source>
        <dbReference type="EMBL" id="QOY51339.1"/>
    </source>
</evidence>
<reference evidence="1 2" key="1">
    <citation type="submission" date="2020-05" db="EMBL/GenBank/DDBJ databases">
        <title>Sulfurimonas marisnigri, sp. nov., and Sulfurimonas baltica, sp. nov., manganese oxide reducing chemolithoautotrophs of the class Epsilonproteobacteria isolated from the pelagic redoxclines of the Black and Baltic Seas and emended description of the genus Sulfurimonas.</title>
        <authorList>
            <person name="Henkel J.V."/>
            <person name="Laudan C."/>
            <person name="Werner J."/>
            <person name="Neu T."/>
            <person name="Plewe S."/>
            <person name="Sproer C."/>
            <person name="Bunk B."/>
            <person name="Schulz-Vogt H.N."/>
        </authorList>
    </citation>
    <scope>NUCLEOTIDE SEQUENCE [LARGE SCALE GENOMIC DNA]</scope>
    <source>
        <strain evidence="1 2">GD2</strain>
    </source>
</reference>
<evidence type="ECO:0000313" key="2">
    <source>
        <dbReference type="Proteomes" id="UP000593994"/>
    </source>
</evidence>
<protein>
    <submittedName>
        <fullName evidence="1">Uncharacterized protein</fullName>
    </submittedName>
</protein>
<dbReference type="RefSeq" id="WP_194368450.1">
    <property type="nucleotide sequence ID" value="NZ_CP054492.1"/>
</dbReference>
<keyword evidence="2" id="KW-1185">Reference proteome</keyword>
<proteinExistence type="predicted"/>
<dbReference type="AlphaFoldDB" id="A0A7S7LTN5"/>
<dbReference type="EMBL" id="CP054492">
    <property type="protein sequence ID" value="QOY51339.1"/>
    <property type="molecule type" value="Genomic_DNA"/>
</dbReference>
<accession>A0A7S7LTN5</accession>
<dbReference type="Proteomes" id="UP000593994">
    <property type="component" value="Chromosome"/>
</dbReference>
<organism evidence="1 2">
    <name type="scientific">Candidatus Sulfurimonas baltica</name>
    <dbReference type="NCBI Taxonomy" id="2740404"/>
    <lineage>
        <taxon>Bacteria</taxon>
        <taxon>Pseudomonadati</taxon>
        <taxon>Campylobacterota</taxon>
        <taxon>Epsilonproteobacteria</taxon>
        <taxon>Campylobacterales</taxon>
        <taxon>Sulfurimonadaceae</taxon>
        <taxon>Sulfurimonas</taxon>
    </lineage>
</organism>
<dbReference type="KEGG" id="sbal:HUE88_09425"/>
<gene>
    <name evidence="1" type="ORF">HUE88_09425</name>
</gene>
<name>A0A7S7LTN5_9BACT</name>
<sequence length="54" mass="6150">MSKKVESNIKAYGNNFTTMTPGPLAIAMRTCKIWQLIRFVVINIKMIIVVNKSH</sequence>